<evidence type="ECO:0000256" key="5">
    <source>
        <dbReference type="ARBA" id="ARBA00022989"/>
    </source>
</evidence>
<feature type="transmembrane region" description="Helical" evidence="7">
    <location>
        <begin position="238"/>
        <end position="262"/>
    </location>
</feature>
<keyword evidence="2" id="KW-0813">Transport</keyword>
<dbReference type="PANTHER" id="PTHR22950:SF705">
    <property type="entry name" value="AMINO ACID TRANSPORTER AVT1I-LIKE"/>
    <property type="match status" value="1"/>
</dbReference>
<dbReference type="PANTHER" id="PTHR22950">
    <property type="entry name" value="AMINO ACID TRANSPORTER"/>
    <property type="match status" value="1"/>
</dbReference>
<feature type="transmembrane region" description="Helical" evidence="7">
    <location>
        <begin position="207"/>
        <end position="226"/>
    </location>
</feature>
<keyword evidence="4" id="KW-0029">Amino-acid transport</keyword>
<feature type="transmembrane region" description="Helical" evidence="7">
    <location>
        <begin position="47"/>
        <end position="67"/>
    </location>
</feature>
<dbReference type="GO" id="GO:0005774">
    <property type="term" value="C:vacuolar membrane"/>
    <property type="evidence" value="ECO:0007669"/>
    <property type="project" value="TreeGrafter"/>
</dbReference>
<evidence type="ECO:0000259" key="8">
    <source>
        <dbReference type="Pfam" id="PF01490"/>
    </source>
</evidence>
<sequence length="407" mass="44804">MANNELRIPLARTTGSSSFINACFNGINAFLGISYLTVPYALSTGGWLSLMLFSLVAIMTFYTGILLKRCMEAADHPSITSYLDIAGHAFGTKGRITVMIIMNLEMYLVAVGLLILEIDNLRKLFPEFMINLGELTVDGRQSFAIITFLIILPTMFLTDLGILSYISATGFFSCLVILVSIFCVGAFNGVGFHAKGSILLNVDRLPITVSLYIVSFGGHPVIPPIYVSMRDRYQFSKVLLFSFVLATLTYMSMAIVGYLMYGDRVESEITLNLPTSKVSARITIYMTLVIPIARYALVLTPIATAIEGGISENYKNKRAVRLFIRVALLFSTAIVAYYFPYYESLMAIVGSIFVVSASFLLPCLCYLKISDLNWGWNCEQIGIGGIILFGTFAGVLGTYSSISELVR</sequence>
<comment type="subcellular location">
    <subcellularLocation>
        <location evidence="1">Membrane</location>
        <topology evidence="1">Multi-pass membrane protein</topology>
    </subcellularLocation>
</comment>
<accession>A0AA38YM70</accession>
<evidence type="ECO:0000256" key="7">
    <source>
        <dbReference type="SAM" id="Phobius"/>
    </source>
</evidence>
<feature type="transmembrane region" description="Helical" evidence="7">
    <location>
        <begin position="165"/>
        <end position="187"/>
    </location>
</feature>
<gene>
    <name evidence="9" type="ORF">PVL29_026351</name>
</gene>
<dbReference type="Proteomes" id="UP001168098">
    <property type="component" value="Unassembled WGS sequence"/>
</dbReference>
<evidence type="ECO:0000256" key="3">
    <source>
        <dbReference type="ARBA" id="ARBA00022692"/>
    </source>
</evidence>
<organism evidence="9 10">
    <name type="scientific">Vitis rotundifolia</name>
    <name type="common">Muscadine grape</name>
    <dbReference type="NCBI Taxonomy" id="103349"/>
    <lineage>
        <taxon>Eukaryota</taxon>
        <taxon>Viridiplantae</taxon>
        <taxon>Streptophyta</taxon>
        <taxon>Embryophyta</taxon>
        <taxon>Tracheophyta</taxon>
        <taxon>Spermatophyta</taxon>
        <taxon>Magnoliopsida</taxon>
        <taxon>eudicotyledons</taxon>
        <taxon>Gunneridae</taxon>
        <taxon>Pentapetalae</taxon>
        <taxon>rosids</taxon>
        <taxon>Vitales</taxon>
        <taxon>Vitaceae</taxon>
        <taxon>Viteae</taxon>
        <taxon>Vitis</taxon>
    </lineage>
</organism>
<feature type="transmembrane region" description="Helical" evidence="7">
    <location>
        <begin position="381"/>
        <end position="402"/>
    </location>
</feature>
<feature type="transmembrane region" description="Helical" evidence="7">
    <location>
        <begin position="345"/>
        <end position="369"/>
    </location>
</feature>
<keyword evidence="5 7" id="KW-1133">Transmembrane helix</keyword>
<proteinExistence type="predicted"/>
<dbReference type="InterPro" id="IPR013057">
    <property type="entry name" value="AA_transpt_TM"/>
</dbReference>
<evidence type="ECO:0000313" key="10">
    <source>
        <dbReference type="Proteomes" id="UP001168098"/>
    </source>
</evidence>
<dbReference type="EMBL" id="JARBHA010000019">
    <property type="protein sequence ID" value="KAJ9673035.1"/>
    <property type="molecule type" value="Genomic_DNA"/>
</dbReference>
<evidence type="ECO:0000256" key="6">
    <source>
        <dbReference type="ARBA" id="ARBA00023136"/>
    </source>
</evidence>
<feature type="transmembrane region" description="Helical" evidence="7">
    <location>
        <begin position="141"/>
        <end position="158"/>
    </location>
</feature>
<evidence type="ECO:0000256" key="4">
    <source>
        <dbReference type="ARBA" id="ARBA00022970"/>
    </source>
</evidence>
<dbReference type="GO" id="GO:0015179">
    <property type="term" value="F:L-amino acid transmembrane transporter activity"/>
    <property type="evidence" value="ECO:0007669"/>
    <property type="project" value="TreeGrafter"/>
</dbReference>
<feature type="transmembrane region" description="Helical" evidence="7">
    <location>
        <begin position="322"/>
        <end position="339"/>
    </location>
</feature>
<dbReference type="AlphaFoldDB" id="A0AA38YM70"/>
<feature type="transmembrane region" description="Helical" evidence="7">
    <location>
        <begin position="282"/>
        <end position="310"/>
    </location>
</feature>
<comment type="caution">
    <text evidence="9">The sequence shown here is derived from an EMBL/GenBank/DDBJ whole genome shotgun (WGS) entry which is preliminary data.</text>
</comment>
<keyword evidence="6 7" id="KW-0472">Membrane</keyword>
<feature type="transmembrane region" description="Helical" evidence="7">
    <location>
        <begin position="20"/>
        <end position="41"/>
    </location>
</feature>
<name>A0AA38YM70_VITRO</name>
<protein>
    <recommendedName>
        <fullName evidence="8">Amino acid transporter transmembrane domain-containing protein</fullName>
    </recommendedName>
</protein>
<keyword evidence="3 7" id="KW-0812">Transmembrane</keyword>
<feature type="transmembrane region" description="Helical" evidence="7">
    <location>
        <begin position="96"/>
        <end position="116"/>
    </location>
</feature>
<feature type="domain" description="Amino acid transporter transmembrane" evidence="8">
    <location>
        <begin position="16"/>
        <end position="402"/>
    </location>
</feature>
<dbReference type="Pfam" id="PF01490">
    <property type="entry name" value="Aa_trans"/>
    <property type="match status" value="1"/>
</dbReference>
<evidence type="ECO:0000256" key="1">
    <source>
        <dbReference type="ARBA" id="ARBA00004141"/>
    </source>
</evidence>
<keyword evidence="10" id="KW-1185">Reference proteome</keyword>
<evidence type="ECO:0000313" key="9">
    <source>
        <dbReference type="EMBL" id="KAJ9673035.1"/>
    </source>
</evidence>
<evidence type="ECO:0000256" key="2">
    <source>
        <dbReference type="ARBA" id="ARBA00022448"/>
    </source>
</evidence>
<reference evidence="9 10" key="1">
    <citation type="journal article" date="2023" name="BMC Biotechnol.">
        <title>Vitis rotundifolia cv Carlos genome sequencing.</title>
        <authorList>
            <person name="Huff M."/>
            <person name="Hulse-Kemp A."/>
            <person name="Scheffler B."/>
            <person name="Youngblood R."/>
            <person name="Simpson S."/>
            <person name="Babiker E."/>
            <person name="Staton M."/>
        </authorList>
    </citation>
    <scope>NUCLEOTIDE SEQUENCE [LARGE SCALE GENOMIC DNA]</scope>
    <source>
        <tissue evidence="9">Leaf</tissue>
    </source>
</reference>